<dbReference type="InterPro" id="IPR001005">
    <property type="entry name" value="SANT/Myb"/>
</dbReference>
<gene>
    <name evidence="3" type="primary">BDP1</name>
    <name evidence="3" type="ORF">BGZ97_003453</name>
</gene>
<dbReference type="CDD" id="cd00167">
    <property type="entry name" value="SANT"/>
    <property type="match status" value="1"/>
</dbReference>
<feature type="compositionally biased region" description="Acidic residues" evidence="1">
    <location>
        <begin position="225"/>
        <end position="234"/>
    </location>
</feature>
<dbReference type="OrthoDB" id="272624at2759"/>
<evidence type="ECO:0000256" key="1">
    <source>
        <dbReference type="SAM" id="MobiDB-lite"/>
    </source>
</evidence>
<dbReference type="EMBL" id="JAAAIN010001811">
    <property type="protein sequence ID" value="KAG0299982.1"/>
    <property type="molecule type" value="Genomic_DNA"/>
</dbReference>
<dbReference type="Gene3D" id="1.10.10.60">
    <property type="entry name" value="Homeodomain-like"/>
    <property type="match status" value="1"/>
</dbReference>
<dbReference type="Proteomes" id="UP000823405">
    <property type="component" value="Unassembled WGS sequence"/>
</dbReference>
<organism evidence="3 4">
    <name type="scientific">Linnemannia gamsii</name>
    <dbReference type="NCBI Taxonomy" id="64522"/>
    <lineage>
        <taxon>Eukaryota</taxon>
        <taxon>Fungi</taxon>
        <taxon>Fungi incertae sedis</taxon>
        <taxon>Mucoromycota</taxon>
        <taxon>Mortierellomycotina</taxon>
        <taxon>Mortierellomycetes</taxon>
        <taxon>Mortierellales</taxon>
        <taxon>Mortierellaceae</taxon>
        <taxon>Linnemannia</taxon>
    </lineage>
</organism>
<dbReference type="InterPro" id="IPR039467">
    <property type="entry name" value="TFIIIB_B''_Myb"/>
</dbReference>
<accession>A0A9P6UHP9</accession>
<name>A0A9P6UHP9_9FUNG</name>
<feature type="region of interest" description="Disordered" evidence="1">
    <location>
        <begin position="507"/>
        <end position="529"/>
    </location>
</feature>
<feature type="compositionally biased region" description="Low complexity" evidence="1">
    <location>
        <begin position="54"/>
        <end position="95"/>
    </location>
</feature>
<evidence type="ECO:0000313" key="4">
    <source>
        <dbReference type="Proteomes" id="UP000823405"/>
    </source>
</evidence>
<dbReference type="InterPro" id="IPR009057">
    <property type="entry name" value="Homeodomain-like_sf"/>
</dbReference>
<dbReference type="PANTHER" id="PTHR22929">
    <property type="entry name" value="RNA POLYMERASE III TRANSCRIPTION INITIATION FACTOR B"/>
    <property type="match status" value="1"/>
</dbReference>
<feature type="compositionally biased region" description="Basic and acidic residues" evidence="1">
    <location>
        <begin position="254"/>
        <end position="290"/>
    </location>
</feature>
<dbReference type="GO" id="GO:0000126">
    <property type="term" value="C:transcription factor TFIIIB complex"/>
    <property type="evidence" value="ECO:0007669"/>
    <property type="project" value="TreeGrafter"/>
</dbReference>
<feature type="compositionally biased region" description="Polar residues" evidence="1">
    <location>
        <begin position="43"/>
        <end position="53"/>
    </location>
</feature>
<protein>
    <submittedName>
        <fullName evidence="3">Transcription factor TFIIIB component B</fullName>
    </submittedName>
</protein>
<comment type="caution">
    <text evidence="3">The sequence shown here is derived from an EMBL/GenBank/DDBJ whole genome shotgun (WGS) entry which is preliminary data.</text>
</comment>
<feature type="compositionally biased region" description="Acidic residues" evidence="1">
    <location>
        <begin position="296"/>
        <end position="313"/>
    </location>
</feature>
<dbReference type="PANTHER" id="PTHR22929:SF0">
    <property type="entry name" value="TRANSCRIPTION FACTOR TFIIIB COMPONENT B'' HOMOLOG"/>
    <property type="match status" value="1"/>
</dbReference>
<proteinExistence type="predicted"/>
<feature type="region of interest" description="Disordered" evidence="1">
    <location>
        <begin position="254"/>
        <end position="329"/>
    </location>
</feature>
<feature type="compositionally biased region" description="Acidic residues" evidence="1">
    <location>
        <begin position="184"/>
        <end position="196"/>
    </location>
</feature>
<evidence type="ECO:0000313" key="3">
    <source>
        <dbReference type="EMBL" id="KAG0299982.1"/>
    </source>
</evidence>
<feature type="domain" description="Myb-like" evidence="2">
    <location>
        <begin position="396"/>
        <end position="444"/>
    </location>
</feature>
<sequence length="529" mass="57903">MSGISTRIDKGTARFAPKLKARPNRGKAAAASEDGTPAATPSIDGSDSGSFGASLTESESGSTNNNNSNNSSTLSTVPEKSTAAASTSRRLSTATPMSPPPSHIRAIGAPKSPVFSPTKVSKPAQEIQAPSSSSSSTSASHITKPAAVAIIPGSSSASVVKPSTVKGGASIISLPSTRGRAESEDVSGEDDEEDNDGFTPPKKKAKAKYVRPKNNRFGVATEEPQLNEDGEEIVPDYSDTPMYEFVKDMGTGRRSKTFMEHQKIMDEKRRVKRQEKINREIRIAEGRDASETPAPEGEEDMEEEEYLEGEDDYNSVKKDEKDKRAKSEIVTPKAAPVKTFAPQVRVVDGRIELDMDSLTVDHAVVDAADHLEPLEYVDESAATRFTNSASYSKKNKSEKWSEEDTERFFEALSQWGTDFGIICKLFPKKSRIAIRNKFKREDRINHARVEQALNKKTPIDLESYSQITNTSFPEVDELGLVKKPEENEDEPLFDPAFEDEYGDEYADEDMEPQEEIVEDDGGEEIVGSI</sequence>
<feature type="compositionally biased region" description="Acidic residues" evidence="1">
    <location>
        <begin position="507"/>
        <end position="523"/>
    </location>
</feature>
<feature type="region of interest" description="Disordered" evidence="1">
    <location>
        <begin position="1"/>
        <end position="239"/>
    </location>
</feature>
<evidence type="ECO:0000259" key="2">
    <source>
        <dbReference type="SMART" id="SM00717"/>
    </source>
</evidence>
<dbReference type="SMART" id="SM00717">
    <property type="entry name" value="SANT"/>
    <property type="match status" value="1"/>
</dbReference>
<dbReference type="GO" id="GO:0070898">
    <property type="term" value="P:RNA polymerase III preinitiation complex assembly"/>
    <property type="evidence" value="ECO:0007669"/>
    <property type="project" value="TreeGrafter"/>
</dbReference>
<reference evidence="3" key="1">
    <citation type="journal article" date="2020" name="Fungal Divers.">
        <title>Resolving the Mortierellaceae phylogeny through synthesis of multi-gene phylogenetics and phylogenomics.</title>
        <authorList>
            <person name="Vandepol N."/>
            <person name="Liber J."/>
            <person name="Desiro A."/>
            <person name="Na H."/>
            <person name="Kennedy M."/>
            <person name="Barry K."/>
            <person name="Grigoriev I.V."/>
            <person name="Miller A.N."/>
            <person name="O'Donnell K."/>
            <person name="Stajich J.E."/>
            <person name="Bonito G."/>
        </authorList>
    </citation>
    <scope>NUCLEOTIDE SEQUENCE</scope>
    <source>
        <strain evidence="3">NVP60</strain>
    </source>
</reference>
<keyword evidence="4" id="KW-1185">Reference proteome</keyword>
<dbReference type="SUPFAM" id="SSF46689">
    <property type="entry name" value="Homeodomain-like"/>
    <property type="match status" value="1"/>
</dbReference>
<feature type="compositionally biased region" description="Low complexity" evidence="1">
    <location>
        <begin position="131"/>
        <end position="140"/>
    </location>
</feature>
<dbReference type="AlphaFoldDB" id="A0A9P6UHP9"/>
<feature type="compositionally biased region" description="Basic residues" evidence="1">
    <location>
        <begin position="201"/>
        <end position="214"/>
    </location>
</feature>
<dbReference type="GO" id="GO:0001156">
    <property type="term" value="F:TFIIIC-class transcription factor complex binding"/>
    <property type="evidence" value="ECO:0007669"/>
    <property type="project" value="TreeGrafter"/>
</dbReference>
<feature type="compositionally biased region" description="Basic and acidic residues" evidence="1">
    <location>
        <begin position="314"/>
        <end position="327"/>
    </location>
</feature>
<dbReference type="Pfam" id="PF15963">
    <property type="entry name" value="Myb_DNA-bind_7"/>
    <property type="match status" value="1"/>
</dbReference>